<protein>
    <submittedName>
        <fullName evidence="1">Uncharacterized protein</fullName>
    </submittedName>
</protein>
<organism evidence="1 2">
    <name type="scientific">Armillaria novae-zelandiae</name>
    <dbReference type="NCBI Taxonomy" id="153914"/>
    <lineage>
        <taxon>Eukaryota</taxon>
        <taxon>Fungi</taxon>
        <taxon>Dikarya</taxon>
        <taxon>Basidiomycota</taxon>
        <taxon>Agaricomycotina</taxon>
        <taxon>Agaricomycetes</taxon>
        <taxon>Agaricomycetidae</taxon>
        <taxon>Agaricales</taxon>
        <taxon>Marasmiineae</taxon>
        <taxon>Physalacriaceae</taxon>
        <taxon>Armillaria</taxon>
    </lineage>
</organism>
<dbReference type="Proteomes" id="UP001175227">
    <property type="component" value="Unassembled WGS sequence"/>
</dbReference>
<dbReference type="AlphaFoldDB" id="A0AA39PAJ9"/>
<sequence length="131" mass="14845">MTPPKHFPVLSSLPPPLDLFTSTAPYILTLTLPVDPQLVIVNCSHEPTLKLLNGYLQKWGKAHSMKLFPIKSKVCPEMVDTLIVKPKSSFWHRDAKVNPAIILAFIEGVVGYEMVYTTGSFWMYHRTTVFE</sequence>
<keyword evidence="2" id="KW-1185">Reference proteome</keyword>
<evidence type="ECO:0000313" key="1">
    <source>
        <dbReference type="EMBL" id="KAK0480678.1"/>
    </source>
</evidence>
<reference evidence="1" key="1">
    <citation type="submission" date="2023-06" db="EMBL/GenBank/DDBJ databases">
        <authorList>
            <consortium name="Lawrence Berkeley National Laboratory"/>
            <person name="Ahrendt S."/>
            <person name="Sahu N."/>
            <person name="Indic B."/>
            <person name="Wong-Bajracharya J."/>
            <person name="Merenyi Z."/>
            <person name="Ke H.-M."/>
            <person name="Monk M."/>
            <person name="Kocsube S."/>
            <person name="Drula E."/>
            <person name="Lipzen A."/>
            <person name="Balint B."/>
            <person name="Henrissat B."/>
            <person name="Andreopoulos B."/>
            <person name="Martin F.M."/>
            <person name="Harder C.B."/>
            <person name="Rigling D."/>
            <person name="Ford K.L."/>
            <person name="Foster G.D."/>
            <person name="Pangilinan J."/>
            <person name="Papanicolaou A."/>
            <person name="Barry K."/>
            <person name="LaButti K."/>
            <person name="Viragh M."/>
            <person name="Koriabine M."/>
            <person name="Yan M."/>
            <person name="Riley R."/>
            <person name="Champramary S."/>
            <person name="Plett K.L."/>
            <person name="Tsai I.J."/>
            <person name="Slot J."/>
            <person name="Sipos G."/>
            <person name="Plett J."/>
            <person name="Nagy L.G."/>
            <person name="Grigoriev I.V."/>
        </authorList>
    </citation>
    <scope>NUCLEOTIDE SEQUENCE</scope>
    <source>
        <strain evidence="1">ICMP 16352</strain>
    </source>
</reference>
<evidence type="ECO:0000313" key="2">
    <source>
        <dbReference type="Proteomes" id="UP001175227"/>
    </source>
</evidence>
<comment type="caution">
    <text evidence="1">The sequence shown here is derived from an EMBL/GenBank/DDBJ whole genome shotgun (WGS) entry which is preliminary data.</text>
</comment>
<proteinExistence type="predicted"/>
<accession>A0AA39PAJ9</accession>
<name>A0AA39PAJ9_9AGAR</name>
<gene>
    <name evidence="1" type="ORF">IW261DRAFT_1473872</name>
</gene>
<dbReference type="EMBL" id="JAUEPR010000009">
    <property type="protein sequence ID" value="KAK0480678.1"/>
    <property type="molecule type" value="Genomic_DNA"/>
</dbReference>